<dbReference type="AlphaFoldDB" id="A0A5B8N1G4"/>
<keyword evidence="5" id="KW-0934">Plastid</keyword>
<evidence type="ECO:0000256" key="3">
    <source>
        <dbReference type="ARBA" id="ARBA00022448"/>
    </source>
</evidence>
<dbReference type="PANTHER" id="PTHR33162:SF3">
    <property type="entry name" value="SEC-INDEPENDENT PROTEIN TRANSLOCASE PROTEIN TATB, CHLOROPLASTIC"/>
    <property type="match status" value="1"/>
</dbReference>
<dbReference type="FunFam" id="1.20.5.3310:FF:000003">
    <property type="entry name" value="Sec-independent protein translocase protein TATB, chloroplastic"/>
    <property type="match status" value="1"/>
</dbReference>
<keyword evidence="8" id="KW-0809">Transit peptide</keyword>
<dbReference type="GO" id="GO:0009535">
    <property type="term" value="C:chloroplast thylakoid membrane"/>
    <property type="evidence" value="ECO:0007669"/>
    <property type="project" value="UniProtKB-SubCell"/>
</dbReference>
<evidence type="ECO:0000256" key="12">
    <source>
        <dbReference type="ARBA" id="ARBA00023136"/>
    </source>
</evidence>
<dbReference type="InterPro" id="IPR003369">
    <property type="entry name" value="TatA/B/E"/>
</dbReference>
<evidence type="ECO:0000256" key="10">
    <source>
        <dbReference type="ARBA" id="ARBA00023010"/>
    </source>
</evidence>
<feature type="compositionally biased region" description="Polar residues" evidence="14">
    <location>
        <begin position="148"/>
        <end position="157"/>
    </location>
</feature>
<keyword evidence="7" id="KW-0653">Protein transport</keyword>
<keyword evidence="3" id="KW-0813">Transport</keyword>
<dbReference type="PRINTS" id="PR01506">
    <property type="entry name" value="TATBPROTEIN"/>
</dbReference>
<name>A0A5B8N1G4_9CHLO</name>
<dbReference type="Gene3D" id="1.20.5.3310">
    <property type="match status" value="1"/>
</dbReference>
<evidence type="ECO:0000256" key="6">
    <source>
        <dbReference type="ARBA" id="ARBA00022692"/>
    </source>
</evidence>
<keyword evidence="10" id="KW-0811">Translocation</keyword>
<protein>
    <submittedName>
        <fullName evidence="15">TatB-like sec-independent protein translocon protein</fullName>
    </submittedName>
</protein>
<dbReference type="GO" id="GO:0006886">
    <property type="term" value="P:intracellular protein transport"/>
    <property type="evidence" value="ECO:0007669"/>
    <property type="project" value="UniProtKB-ARBA"/>
</dbReference>
<dbReference type="Proteomes" id="UP000316726">
    <property type="component" value="Chromosome 18"/>
</dbReference>
<evidence type="ECO:0000313" key="15">
    <source>
        <dbReference type="EMBL" id="QDZ25715.1"/>
    </source>
</evidence>
<reference evidence="15 16" key="1">
    <citation type="submission" date="2018-07" db="EMBL/GenBank/DDBJ databases">
        <title>The complete nuclear genome of the prasinophyte Chloropicon primus (CCMP1205).</title>
        <authorList>
            <person name="Pombert J.-F."/>
            <person name="Otis C."/>
            <person name="Turmel M."/>
            <person name="Lemieux C."/>
        </authorList>
    </citation>
    <scope>NUCLEOTIDE SEQUENCE [LARGE SCALE GENOMIC DNA]</scope>
    <source>
        <strain evidence="15 16">CCMP1205</strain>
    </source>
</reference>
<gene>
    <name evidence="15" type="ORF">A3770_18p82330</name>
</gene>
<evidence type="ECO:0000256" key="7">
    <source>
        <dbReference type="ARBA" id="ARBA00022927"/>
    </source>
</evidence>
<comment type="subcellular location">
    <subcellularLocation>
        <location evidence="1">Membrane</location>
        <topology evidence="1">Single-pass membrane protein</topology>
    </subcellularLocation>
    <subcellularLocation>
        <location evidence="2">Plastid</location>
        <location evidence="2">Chloroplast thylakoid membrane</location>
    </subcellularLocation>
</comment>
<dbReference type="Pfam" id="PF02416">
    <property type="entry name" value="TatA_B_E"/>
    <property type="match status" value="1"/>
</dbReference>
<evidence type="ECO:0000256" key="11">
    <source>
        <dbReference type="ARBA" id="ARBA00023078"/>
    </source>
</evidence>
<comment type="function">
    <text evidence="13">Part of the twin-arginine translocation (Tat) system that transports large folded proteins containing a characteristic twin-arginine motif in their signal peptide across the thylakoid membrane. Involved in delta pH-dependent protein transport required for chloroplast development, especially thylakoid membrane formation. TATC and TATB mediate precursor recognition, whereas TATA facilitates translocation.</text>
</comment>
<evidence type="ECO:0000256" key="8">
    <source>
        <dbReference type="ARBA" id="ARBA00022946"/>
    </source>
</evidence>
<dbReference type="STRING" id="1764295.A0A5B8N1G4"/>
<proteinExistence type="predicted"/>
<keyword evidence="9" id="KW-1133">Transmembrane helix</keyword>
<evidence type="ECO:0000256" key="2">
    <source>
        <dbReference type="ARBA" id="ARBA00004334"/>
    </source>
</evidence>
<dbReference type="EMBL" id="CP031051">
    <property type="protein sequence ID" value="QDZ25715.1"/>
    <property type="molecule type" value="Genomic_DNA"/>
</dbReference>
<evidence type="ECO:0000256" key="13">
    <source>
        <dbReference type="ARBA" id="ARBA00025340"/>
    </source>
</evidence>
<organism evidence="15 16">
    <name type="scientific">Chloropicon primus</name>
    <dbReference type="NCBI Taxonomy" id="1764295"/>
    <lineage>
        <taxon>Eukaryota</taxon>
        <taxon>Viridiplantae</taxon>
        <taxon>Chlorophyta</taxon>
        <taxon>Chloropicophyceae</taxon>
        <taxon>Chloropicales</taxon>
        <taxon>Chloropicaceae</taxon>
        <taxon>Chloropicon</taxon>
    </lineage>
</organism>
<dbReference type="OrthoDB" id="2017985at2759"/>
<evidence type="ECO:0000256" key="1">
    <source>
        <dbReference type="ARBA" id="ARBA00004167"/>
    </source>
</evidence>
<keyword evidence="11" id="KW-0793">Thylakoid</keyword>
<keyword evidence="16" id="KW-1185">Reference proteome</keyword>
<keyword evidence="4" id="KW-0150">Chloroplast</keyword>
<accession>A0A5B8N1G4</accession>
<dbReference type="PANTHER" id="PTHR33162">
    <property type="entry name" value="SEC-INDEPENDENT PROTEIN TRANSLOCASE PROTEIN TATA, CHLOROPLASTIC"/>
    <property type="match status" value="1"/>
</dbReference>
<feature type="compositionally biased region" description="Low complexity" evidence="14">
    <location>
        <begin position="128"/>
        <end position="137"/>
    </location>
</feature>
<sequence>MTRLRTKASLFGVGTPEVLVIGVVALLVFGPKGLADAAKSLGKTLRTFQPTIQELKEVSEEFKTTLEDEIGLDEFKTSMRGTGGSASRPYRASDEEKESNLEEMRRESAAAAWGGDAGEGTAGRSEEPAAPTPTFEESLSAPDAEGDGTSSDLSNLSVEELQAELERRKNEQ</sequence>
<evidence type="ECO:0000256" key="4">
    <source>
        <dbReference type="ARBA" id="ARBA00022528"/>
    </source>
</evidence>
<evidence type="ECO:0000313" key="16">
    <source>
        <dbReference type="Proteomes" id="UP000316726"/>
    </source>
</evidence>
<keyword evidence="6" id="KW-0812">Transmembrane</keyword>
<evidence type="ECO:0000256" key="14">
    <source>
        <dbReference type="SAM" id="MobiDB-lite"/>
    </source>
</evidence>
<evidence type="ECO:0000256" key="9">
    <source>
        <dbReference type="ARBA" id="ARBA00022989"/>
    </source>
</evidence>
<feature type="region of interest" description="Disordered" evidence="14">
    <location>
        <begin position="73"/>
        <end position="172"/>
    </location>
</feature>
<evidence type="ECO:0000256" key="5">
    <source>
        <dbReference type="ARBA" id="ARBA00022640"/>
    </source>
</evidence>
<keyword evidence="12" id="KW-0472">Membrane</keyword>
<feature type="compositionally biased region" description="Basic and acidic residues" evidence="14">
    <location>
        <begin position="91"/>
        <end position="108"/>
    </location>
</feature>